<dbReference type="Gene3D" id="1.10.3680.10">
    <property type="entry name" value="TerB-like"/>
    <property type="match status" value="2"/>
</dbReference>
<dbReference type="AlphaFoldDB" id="A0A2U1JPL1"/>
<sequence>MDTYEEKINLMSEMIAFSVIDGRLHEREYQFVWIVAQELGIPKKEFNDLFHQELPARVIKSEFERIQQFYRLALLMHVDGVLHQKEEEAIRQIAINMGLNPSATNRVLKLMKASPTAMIPPYVLLEHFQEQLN</sequence>
<evidence type="ECO:0000313" key="3">
    <source>
        <dbReference type="Proteomes" id="UP000245618"/>
    </source>
</evidence>
<protein>
    <submittedName>
        <fullName evidence="2">Excinuclease ABC subunit B</fullName>
    </submittedName>
</protein>
<dbReference type="Pfam" id="PF05099">
    <property type="entry name" value="TerB"/>
    <property type="match status" value="1"/>
</dbReference>
<comment type="caution">
    <text evidence="2">The sequence shown here is derived from an EMBL/GenBank/DDBJ whole genome shotgun (WGS) entry which is preliminary data.</text>
</comment>
<reference evidence="2 3" key="1">
    <citation type="submission" date="2018-04" db="EMBL/GenBank/DDBJ databases">
        <title>Flavobacterium sp. nov., isolated from glacier ice.</title>
        <authorList>
            <person name="Liu Q."/>
            <person name="Xin Y.-H."/>
        </authorList>
    </citation>
    <scope>NUCLEOTIDE SEQUENCE [LARGE SCALE GENOMIC DNA]</scope>
    <source>
        <strain evidence="2 3">LB2P30</strain>
    </source>
</reference>
<keyword evidence="3" id="KW-1185">Reference proteome</keyword>
<dbReference type="Proteomes" id="UP000245618">
    <property type="component" value="Unassembled WGS sequence"/>
</dbReference>
<evidence type="ECO:0000259" key="1">
    <source>
        <dbReference type="Pfam" id="PF05099"/>
    </source>
</evidence>
<organism evidence="2 3">
    <name type="scientific">Flavobacterium laiguense</name>
    <dbReference type="NCBI Taxonomy" id="2169409"/>
    <lineage>
        <taxon>Bacteria</taxon>
        <taxon>Pseudomonadati</taxon>
        <taxon>Bacteroidota</taxon>
        <taxon>Flavobacteriia</taxon>
        <taxon>Flavobacteriales</taxon>
        <taxon>Flavobacteriaceae</taxon>
        <taxon>Flavobacterium</taxon>
    </lineage>
</organism>
<evidence type="ECO:0000313" key="2">
    <source>
        <dbReference type="EMBL" id="PWA07120.1"/>
    </source>
</evidence>
<dbReference type="InterPro" id="IPR007791">
    <property type="entry name" value="DjlA_N"/>
</dbReference>
<name>A0A2U1JPL1_9FLAO</name>
<accession>A0A2U1JPL1</accession>
<feature type="domain" description="Co-chaperone DjlA N-terminal" evidence="1">
    <location>
        <begin position="4"/>
        <end position="48"/>
    </location>
</feature>
<dbReference type="SUPFAM" id="SSF158682">
    <property type="entry name" value="TerB-like"/>
    <property type="match status" value="2"/>
</dbReference>
<dbReference type="OrthoDB" id="1143847at2"/>
<dbReference type="EMBL" id="QCZH01000022">
    <property type="protein sequence ID" value="PWA07120.1"/>
    <property type="molecule type" value="Genomic_DNA"/>
</dbReference>
<dbReference type="RefSeq" id="WP_116764379.1">
    <property type="nucleotide sequence ID" value="NZ_QCZH01000022.1"/>
</dbReference>
<dbReference type="InterPro" id="IPR029024">
    <property type="entry name" value="TerB-like"/>
</dbReference>
<gene>
    <name evidence="2" type="ORF">DB891_14900</name>
</gene>
<proteinExistence type="predicted"/>